<keyword evidence="3" id="KW-1185">Reference proteome</keyword>
<name>A0AAV4TH58_CAEEX</name>
<evidence type="ECO:0000313" key="2">
    <source>
        <dbReference type="EMBL" id="GIY45943.1"/>
    </source>
</evidence>
<comment type="caution">
    <text evidence="2">The sequence shown here is derived from an EMBL/GenBank/DDBJ whole genome shotgun (WGS) entry which is preliminary data.</text>
</comment>
<gene>
    <name evidence="2" type="ORF">CEXT_796301</name>
</gene>
<dbReference type="Proteomes" id="UP001054945">
    <property type="component" value="Unassembled WGS sequence"/>
</dbReference>
<feature type="region of interest" description="Disordered" evidence="1">
    <location>
        <begin position="35"/>
        <end position="54"/>
    </location>
</feature>
<accession>A0AAV4TH58</accession>
<organism evidence="2 3">
    <name type="scientific">Caerostris extrusa</name>
    <name type="common">Bark spider</name>
    <name type="synonym">Caerostris bankana</name>
    <dbReference type="NCBI Taxonomy" id="172846"/>
    <lineage>
        <taxon>Eukaryota</taxon>
        <taxon>Metazoa</taxon>
        <taxon>Ecdysozoa</taxon>
        <taxon>Arthropoda</taxon>
        <taxon>Chelicerata</taxon>
        <taxon>Arachnida</taxon>
        <taxon>Araneae</taxon>
        <taxon>Araneomorphae</taxon>
        <taxon>Entelegynae</taxon>
        <taxon>Araneoidea</taxon>
        <taxon>Araneidae</taxon>
        <taxon>Caerostris</taxon>
    </lineage>
</organism>
<evidence type="ECO:0000313" key="3">
    <source>
        <dbReference type="Proteomes" id="UP001054945"/>
    </source>
</evidence>
<dbReference type="EMBL" id="BPLR01011347">
    <property type="protein sequence ID" value="GIY45943.1"/>
    <property type="molecule type" value="Genomic_DNA"/>
</dbReference>
<evidence type="ECO:0000256" key="1">
    <source>
        <dbReference type="SAM" id="MobiDB-lite"/>
    </source>
</evidence>
<sequence length="91" mass="10325">MYFIGKQIKKSVTFEEGSNRPSILTLYGPQPVCHLSHDSDNKPKNFHPESPVARCPRRSSIKWPGYLRDGKRLMNGFSTPEGRDMATDMGK</sequence>
<reference evidence="2 3" key="1">
    <citation type="submission" date="2021-06" db="EMBL/GenBank/DDBJ databases">
        <title>Caerostris extrusa draft genome.</title>
        <authorList>
            <person name="Kono N."/>
            <person name="Arakawa K."/>
        </authorList>
    </citation>
    <scope>NUCLEOTIDE SEQUENCE [LARGE SCALE GENOMIC DNA]</scope>
</reference>
<protein>
    <submittedName>
        <fullName evidence="2">Uncharacterized protein</fullName>
    </submittedName>
</protein>
<feature type="compositionally biased region" description="Basic and acidic residues" evidence="1">
    <location>
        <begin position="35"/>
        <end position="47"/>
    </location>
</feature>
<proteinExistence type="predicted"/>
<dbReference type="AlphaFoldDB" id="A0AAV4TH58"/>